<keyword evidence="2 5" id="KW-0812">Transmembrane</keyword>
<dbReference type="Pfam" id="PF04932">
    <property type="entry name" value="Wzy_C"/>
    <property type="match status" value="1"/>
</dbReference>
<dbReference type="RefSeq" id="WP_258813633.1">
    <property type="nucleotide sequence ID" value="NZ_JANUGU010000008.1"/>
</dbReference>
<reference evidence="7 8" key="1">
    <citation type="submission" date="2022-08" db="EMBL/GenBank/DDBJ databases">
        <title>Reclassification of Massilia species as members of the genera Telluria, Duganella, Pseudoduganella, Mokoshia gen. nov. and Zemynaea gen. nov. using orthogonal and non-orthogonal genome-based approaches.</title>
        <authorList>
            <person name="Bowman J.P."/>
        </authorList>
    </citation>
    <scope>NUCLEOTIDE SEQUENCE [LARGE SCALE GENOMIC DNA]</scope>
    <source>
        <strain evidence="7 8">JCM 31606</strain>
    </source>
</reference>
<evidence type="ECO:0000256" key="2">
    <source>
        <dbReference type="ARBA" id="ARBA00022692"/>
    </source>
</evidence>
<evidence type="ECO:0000259" key="6">
    <source>
        <dbReference type="Pfam" id="PF04932"/>
    </source>
</evidence>
<feature type="transmembrane region" description="Helical" evidence="5">
    <location>
        <begin position="103"/>
        <end position="123"/>
    </location>
</feature>
<evidence type="ECO:0000256" key="5">
    <source>
        <dbReference type="SAM" id="Phobius"/>
    </source>
</evidence>
<comment type="subcellular location">
    <subcellularLocation>
        <location evidence="1">Membrane</location>
        <topology evidence="1">Multi-pass membrane protein</topology>
    </subcellularLocation>
</comment>
<protein>
    <submittedName>
        <fullName evidence="7">O-antigen ligase family protein</fullName>
    </submittedName>
</protein>
<sequence>MERLSEIPVSAPTNAFATVRVQGLPYAYGLVLAICLNFMQTGGHDRQRVIELILLFAGGCALAYRSPSLWDRTDARVRGTLSVFFALGLLSGVFAFSPRHSLYEVTSLFLLLLSGLAISDALAQERGSLSHVLHAFGAVAALYALKIVCIYVSVWLLTAIPDSGDFTPGFSNIRHLNHVQTIALPLLVLLYTLTPAVSRLRALWMTTLAVWWSVLFATGGRGTEVGLIAATLITFILRRRAAWPFLRVLILSCVIGAIVYVLGFVLAPMMMGRAPFGEAGAMLARTMANPSSGRTFLWKHAFELITAHPMLGVGPLHFAHERAGAAHPHDWMVQIAAEWGLPALLAFSIALFFSFRGLWRRRTSIAATDTLNQNFLSAWLLIGAALLIDASVSGSIVMPQSQLMIVLYIACATGWTWSFNMVARPSPSGMVKLVSPLVVIAAALTLAYVIAPQFVDKATDAEPTAAEIAANGTVEWWPRLWRAGYF</sequence>
<feature type="transmembrane region" description="Helical" evidence="5">
    <location>
        <begin position="26"/>
        <end position="42"/>
    </location>
</feature>
<keyword evidence="7" id="KW-0436">Ligase</keyword>
<proteinExistence type="predicted"/>
<dbReference type="PANTHER" id="PTHR37422:SF13">
    <property type="entry name" value="LIPOPOLYSACCHARIDE BIOSYNTHESIS PROTEIN PA4999-RELATED"/>
    <property type="match status" value="1"/>
</dbReference>
<dbReference type="EMBL" id="JANUGU010000008">
    <property type="protein sequence ID" value="MCS0660446.1"/>
    <property type="molecule type" value="Genomic_DNA"/>
</dbReference>
<feature type="transmembrane region" description="Helical" evidence="5">
    <location>
        <begin position="135"/>
        <end position="158"/>
    </location>
</feature>
<feature type="transmembrane region" description="Helical" evidence="5">
    <location>
        <begin position="209"/>
        <end position="236"/>
    </location>
</feature>
<keyword evidence="4 5" id="KW-0472">Membrane</keyword>
<gene>
    <name evidence="7" type="ORF">NX778_20420</name>
</gene>
<keyword evidence="8" id="KW-1185">Reference proteome</keyword>
<comment type="caution">
    <text evidence="7">The sequence shown here is derived from an EMBL/GenBank/DDBJ whole genome shotgun (WGS) entry which is preliminary data.</text>
</comment>
<dbReference type="PANTHER" id="PTHR37422">
    <property type="entry name" value="TEICHURONIC ACID BIOSYNTHESIS PROTEIN TUAE"/>
    <property type="match status" value="1"/>
</dbReference>
<dbReference type="GO" id="GO:0016874">
    <property type="term" value="F:ligase activity"/>
    <property type="evidence" value="ECO:0007669"/>
    <property type="project" value="UniProtKB-KW"/>
</dbReference>
<feature type="transmembrane region" description="Helical" evidence="5">
    <location>
        <begin position="248"/>
        <end position="267"/>
    </location>
</feature>
<name>A0ABT2D2H7_9BURK</name>
<feature type="domain" description="O-antigen ligase-related" evidence="6">
    <location>
        <begin position="212"/>
        <end position="347"/>
    </location>
</feature>
<feature type="transmembrane region" description="Helical" evidence="5">
    <location>
        <begin position="379"/>
        <end position="397"/>
    </location>
</feature>
<feature type="transmembrane region" description="Helical" evidence="5">
    <location>
        <begin position="339"/>
        <end position="359"/>
    </location>
</feature>
<evidence type="ECO:0000256" key="4">
    <source>
        <dbReference type="ARBA" id="ARBA00023136"/>
    </source>
</evidence>
<evidence type="ECO:0000256" key="3">
    <source>
        <dbReference type="ARBA" id="ARBA00022989"/>
    </source>
</evidence>
<evidence type="ECO:0000313" key="7">
    <source>
        <dbReference type="EMBL" id="MCS0660446.1"/>
    </source>
</evidence>
<feature type="transmembrane region" description="Helical" evidence="5">
    <location>
        <begin position="430"/>
        <end position="451"/>
    </location>
</feature>
<dbReference type="InterPro" id="IPR051533">
    <property type="entry name" value="WaaL-like"/>
</dbReference>
<evidence type="ECO:0000256" key="1">
    <source>
        <dbReference type="ARBA" id="ARBA00004141"/>
    </source>
</evidence>
<accession>A0ABT2D2H7</accession>
<feature type="transmembrane region" description="Helical" evidence="5">
    <location>
        <begin position="179"/>
        <end position="197"/>
    </location>
</feature>
<organism evidence="7 8">
    <name type="scientific">Massilia terrae</name>
    <dbReference type="NCBI Taxonomy" id="1811224"/>
    <lineage>
        <taxon>Bacteria</taxon>
        <taxon>Pseudomonadati</taxon>
        <taxon>Pseudomonadota</taxon>
        <taxon>Betaproteobacteria</taxon>
        <taxon>Burkholderiales</taxon>
        <taxon>Oxalobacteraceae</taxon>
        <taxon>Telluria group</taxon>
        <taxon>Massilia</taxon>
    </lineage>
</organism>
<dbReference type="InterPro" id="IPR007016">
    <property type="entry name" value="O-antigen_ligase-rel_domated"/>
</dbReference>
<feature type="transmembrane region" description="Helical" evidence="5">
    <location>
        <begin position="403"/>
        <end position="423"/>
    </location>
</feature>
<feature type="transmembrane region" description="Helical" evidence="5">
    <location>
        <begin position="79"/>
        <end position="96"/>
    </location>
</feature>
<feature type="transmembrane region" description="Helical" evidence="5">
    <location>
        <begin position="49"/>
        <end position="67"/>
    </location>
</feature>
<evidence type="ECO:0000313" key="8">
    <source>
        <dbReference type="Proteomes" id="UP001204621"/>
    </source>
</evidence>
<dbReference type="Proteomes" id="UP001204621">
    <property type="component" value="Unassembled WGS sequence"/>
</dbReference>
<keyword evidence="3 5" id="KW-1133">Transmembrane helix</keyword>